<sequence length="550" mass="57683">MHDRSGLDRRMFLRLSGLAGMAGVPGVASATPGREPGPKSKEWIVGVSVSTDGTQSEVETHLPGEASVVHENGTLGYAAIELPDDENTCARTHQSLSKAIDDTGPVKYVEKNETYQAQFRPNDPQFDEQYAAEEINAPTAWDETLGSSDVTIAVVDQGVKYDHPDLEQNMASDRGRDFLGNDSDPYPKSLSKEPHGTHVAGIAAASVDNNSGVSGVGNSTILSARALNGSGWGAVSDIADAIEWSADQGADVINLSLGGGGHSQTMKNAVSYATSKGALVVVAAGNNGRNETSYPAGYDECLAVSALNPDGSIAQYSNYSDKIELAAPGTNVLSTWTDDGYKSASGTSMASPVVAGVAGLTLAKWDLTNEELRTHLRNTASDIGLQSEQQGAGRIDAGKAVTTRPGSSSGSGSDSGSGSGSDSGSDSGSGSGSDSDSDSGRENIDFITTEVDHSLQNHRDTDYISYTWGYEDPSKIVLRLSGPSDADFDLYVTEGKDSFPTSDQYDFSSRSNNSHETITIEDPDVSNELYVNIDAFSGGGHYTLSFAEYA</sequence>
<dbReference type="PRINTS" id="PR00723">
    <property type="entry name" value="SUBTILISIN"/>
</dbReference>
<feature type="active site" description="Charge relay system" evidence="7">
    <location>
        <position position="195"/>
    </location>
</feature>
<evidence type="ECO:0000259" key="9">
    <source>
        <dbReference type="Pfam" id="PF00082"/>
    </source>
</evidence>
<gene>
    <name evidence="10" type="ORF">ACFQL7_10430</name>
</gene>
<accession>A0ABD5YLJ6</accession>
<feature type="domain" description="Peptidase S8/S53" evidence="9">
    <location>
        <begin position="148"/>
        <end position="393"/>
    </location>
</feature>
<evidence type="ECO:0000256" key="5">
    <source>
        <dbReference type="ARBA" id="ARBA00022801"/>
    </source>
</evidence>
<comment type="similarity">
    <text evidence="2 7">Belongs to the peptidase S8 family.</text>
</comment>
<dbReference type="InterPro" id="IPR006311">
    <property type="entry name" value="TAT_signal"/>
</dbReference>
<dbReference type="InterPro" id="IPR036852">
    <property type="entry name" value="Peptidase_S8/S53_dom_sf"/>
</dbReference>
<evidence type="ECO:0000256" key="2">
    <source>
        <dbReference type="ARBA" id="ARBA00011073"/>
    </source>
</evidence>
<evidence type="ECO:0000256" key="8">
    <source>
        <dbReference type="SAM" id="MobiDB-lite"/>
    </source>
</evidence>
<dbReference type="Pfam" id="PF00082">
    <property type="entry name" value="Peptidase_S8"/>
    <property type="match status" value="1"/>
</dbReference>
<reference evidence="10 11" key="1">
    <citation type="journal article" date="2019" name="Int. J. Syst. Evol. Microbiol.">
        <title>The Global Catalogue of Microorganisms (GCM) 10K type strain sequencing project: providing services to taxonomists for standard genome sequencing and annotation.</title>
        <authorList>
            <consortium name="The Broad Institute Genomics Platform"/>
            <consortium name="The Broad Institute Genome Sequencing Center for Infectious Disease"/>
            <person name="Wu L."/>
            <person name="Ma J."/>
        </authorList>
    </citation>
    <scope>NUCLEOTIDE SEQUENCE [LARGE SCALE GENOMIC DNA]</scope>
    <source>
        <strain evidence="10 11">RDMS1</strain>
    </source>
</reference>
<organism evidence="10 11">
    <name type="scientific">Halocatena marina</name>
    <dbReference type="NCBI Taxonomy" id="2934937"/>
    <lineage>
        <taxon>Archaea</taxon>
        <taxon>Methanobacteriati</taxon>
        <taxon>Methanobacteriota</taxon>
        <taxon>Stenosarchaea group</taxon>
        <taxon>Halobacteria</taxon>
        <taxon>Halobacteriales</taxon>
        <taxon>Natronomonadaceae</taxon>
        <taxon>Halocatena</taxon>
    </lineage>
</organism>
<dbReference type="Gene3D" id="2.60.120.380">
    <property type="match status" value="1"/>
</dbReference>
<evidence type="ECO:0000256" key="7">
    <source>
        <dbReference type="PROSITE-ProRule" id="PRU01240"/>
    </source>
</evidence>
<feature type="compositionally biased region" description="Polar residues" evidence="8">
    <location>
        <begin position="381"/>
        <end position="390"/>
    </location>
</feature>
<dbReference type="PANTHER" id="PTHR43806">
    <property type="entry name" value="PEPTIDASE S8"/>
    <property type="match status" value="1"/>
</dbReference>
<dbReference type="PANTHER" id="PTHR43806:SF11">
    <property type="entry name" value="CEREVISIN-RELATED"/>
    <property type="match status" value="1"/>
</dbReference>
<evidence type="ECO:0000256" key="6">
    <source>
        <dbReference type="ARBA" id="ARBA00022825"/>
    </source>
</evidence>
<dbReference type="GeneID" id="76199817"/>
<feature type="region of interest" description="Disordered" evidence="8">
    <location>
        <begin position="381"/>
        <end position="442"/>
    </location>
</feature>
<dbReference type="PROSITE" id="PS51318">
    <property type="entry name" value="TAT"/>
    <property type="match status" value="1"/>
</dbReference>
<evidence type="ECO:0000256" key="1">
    <source>
        <dbReference type="ARBA" id="ARBA00004613"/>
    </source>
</evidence>
<keyword evidence="6 7" id="KW-0720">Serine protease</keyword>
<keyword evidence="3" id="KW-0964">Secreted</keyword>
<feature type="compositionally biased region" description="Gly residues" evidence="8">
    <location>
        <begin position="413"/>
        <end position="431"/>
    </location>
</feature>
<dbReference type="PROSITE" id="PS00137">
    <property type="entry name" value="SUBTILASE_HIS"/>
    <property type="match status" value="1"/>
</dbReference>
<keyword evidence="4 7" id="KW-0645">Protease</keyword>
<evidence type="ECO:0000256" key="4">
    <source>
        <dbReference type="ARBA" id="ARBA00022670"/>
    </source>
</evidence>
<dbReference type="GO" id="GO:0006508">
    <property type="term" value="P:proteolysis"/>
    <property type="evidence" value="ECO:0007669"/>
    <property type="project" value="UniProtKB-KW"/>
</dbReference>
<proteinExistence type="inferred from homology"/>
<feature type="active site" description="Charge relay system" evidence="7">
    <location>
        <position position="348"/>
    </location>
</feature>
<dbReference type="EMBL" id="JBHTAX010000001">
    <property type="protein sequence ID" value="MFC7190229.1"/>
    <property type="molecule type" value="Genomic_DNA"/>
</dbReference>
<dbReference type="GO" id="GO:0004252">
    <property type="term" value="F:serine-type endopeptidase activity"/>
    <property type="evidence" value="ECO:0007669"/>
    <property type="project" value="UniProtKB-UniRule"/>
</dbReference>
<dbReference type="CDD" id="cd07484">
    <property type="entry name" value="Peptidases_S8_Thermitase_like"/>
    <property type="match status" value="1"/>
</dbReference>
<evidence type="ECO:0000256" key="3">
    <source>
        <dbReference type="ARBA" id="ARBA00022525"/>
    </source>
</evidence>
<dbReference type="PROSITE" id="PS51892">
    <property type="entry name" value="SUBTILASE"/>
    <property type="match status" value="1"/>
</dbReference>
<feature type="region of interest" description="Disordered" evidence="8">
    <location>
        <begin position="168"/>
        <end position="192"/>
    </location>
</feature>
<evidence type="ECO:0000313" key="11">
    <source>
        <dbReference type="Proteomes" id="UP001596417"/>
    </source>
</evidence>
<dbReference type="AlphaFoldDB" id="A0ABD5YLJ6"/>
<protein>
    <submittedName>
        <fullName evidence="10">S8 family peptidase</fullName>
        <ecNumber evidence="10">3.4.-.-</ecNumber>
    </submittedName>
</protein>
<dbReference type="InterPro" id="IPR022398">
    <property type="entry name" value="Peptidase_S8_His-AS"/>
</dbReference>
<dbReference type="SUPFAM" id="SSF52743">
    <property type="entry name" value="Subtilisin-like"/>
    <property type="match status" value="1"/>
</dbReference>
<dbReference type="InterPro" id="IPR023828">
    <property type="entry name" value="Peptidase_S8_Ser-AS"/>
</dbReference>
<dbReference type="Gene3D" id="3.40.50.200">
    <property type="entry name" value="Peptidase S8/S53 domain"/>
    <property type="match status" value="1"/>
</dbReference>
<dbReference type="Proteomes" id="UP001596417">
    <property type="component" value="Unassembled WGS sequence"/>
</dbReference>
<dbReference type="EC" id="3.4.-.-" evidence="10"/>
<name>A0ABD5YLJ6_9EURY</name>
<dbReference type="InterPro" id="IPR000209">
    <property type="entry name" value="Peptidase_S8/S53_dom"/>
</dbReference>
<comment type="subcellular location">
    <subcellularLocation>
        <location evidence="1">Secreted</location>
    </subcellularLocation>
</comment>
<dbReference type="GO" id="GO:0005576">
    <property type="term" value="C:extracellular region"/>
    <property type="evidence" value="ECO:0007669"/>
    <property type="project" value="UniProtKB-SubCell"/>
</dbReference>
<evidence type="ECO:0000313" key="10">
    <source>
        <dbReference type="EMBL" id="MFC7190229.1"/>
    </source>
</evidence>
<dbReference type="InterPro" id="IPR015500">
    <property type="entry name" value="Peptidase_S8_subtilisin-rel"/>
</dbReference>
<dbReference type="RefSeq" id="WP_264556179.1">
    <property type="nucleotide sequence ID" value="NZ_CP109979.1"/>
</dbReference>
<dbReference type="InterPro" id="IPR050131">
    <property type="entry name" value="Peptidase_S8_subtilisin-like"/>
</dbReference>
<comment type="caution">
    <text evidence="10">The sequence shown here is derived from an EMBL/GenBank/DDBJ whole genome shotgun (WGS) entry which is preliminary data.</text>
</comment>
<dbReference type="InterPro" id="IPR034084">
    <property type="entry name" value="Thermitase-like_dom"/>
</dbReference>
<keyword evidence="11" id="KW-1185">Reference proteome</keyword>
<dbReference type="PROSITE" id="PS00138">
    <property type="entry name" value="SUBTILASE_SER"/>
    <property type="match status" value="1"/>
</dbReference>
<keyword evidence="5 7" id="KW-0378">Hydrolase</keyword>
<feature type="active site" description="Charge relay system" evidence="7">
    <location>
        <position position="156"/>
    </location>
</feature>